<dbReference type="KEGG" id="pog:Pogu_1895"/>
<dbReference type="Pfam" id="PF00892">
    <property type="entry name" value="EamA"/>
    <property type="match status" value="1"/>
</dbReference>
<sequence length="270" mass="27735">MSLNAYAKITAAAALWSTLGVAASLGGDLIWLAFYRSIFAAVLSLAIAKGISRRGVVPGLFLGALFTTYPIAAVYAGVGPAAYLLYTAPLWTTLVLLPAGERPNKWGAVAVALVLAAVAVMLQASASGELSAIGLVTGLASGLFYGLYIATARLISKRGGARDASYGAMPYSVAITAPILLYHAQMNHAFPTASEILAGAYMGVFGTVLPYSLFASAVEKVEGSRASVVASSEPVLAALWGYLLFGQAPGPLTLVAYILLTVAAVIASKK</sequence>
<proteinExistence type="predicted"/>
<organism evidence="3 4">
    <name type="scientific">Pyrobaculum oguniense (strain DSM 13380 / JCM 10595 / TE7)</name>
    <dbReference type="NCBI Taxonomy" id="698757"/>
    <lineage>
        <taxon>Archaea</taxon>
        <taxon>Thermoproteota</taxon>
        <taxon>Thermoprotei</taxon>
        <taxon>Thermoproteales</taxon>
        <taxon>Thermoproteaceae</taxon>
        <taxon>Pyrobaculum</taxon>
    </lineage>
</organism>
<evidence type="ECO:0000313" key="3">
    <source>
        <dbReference type="EMBL" id="AFA39922.1"/>
    </source>
</evidence>
<evidence type="ECO:0000259" key="2">
    <source>
        <dbReference type="Pfam" id="PF00892"/>
    </source>
</evidence>
<keyword evidence="4" id="KW-1185">Reference proteome</keyword>
<keyword evidence="1" id="KW-0472">Membrane</keyword>
<feature type="transmembrane region" description="Helical" evidence="1">
    <location>
        <begin position="106"/>
        <end position="126"/>
    </location>
</feature>
<dbReference type="InterPro" id="IPR037185">
    <property type="entry name" value="EmrE-like"/>
</dbReference>
<dbReference type="AlphaFoldDB" id="H6QAZ9"/>
<keyword evidence="1" id="KW-1133">Transmembrane helix</keyword>
<reference evidence="3 4" key="1">
    <citation type="journal article" date="2012" name="Stand. Genomic Sci.">
        <title>Complete genome sequence of Pyrobaculum oguniense.</title>
        <authorList>
            <person name="Bernick D.L."/>
            <person name="Karplus K."/>
            <person name="Lui L.M."/>
            <person name="Coker J.K."/>
            <person name="Murphy J.N."/>
            <person name="Chan P.P."/>
            <person name="Cozen A.E."/>
            <person name="Lowe T.M."/>
        </authorList>
    </citation>
    <scope>NUCLEOTIDE SEQUENCE [LARGE SCALE GENOMIC DNA]</scope>
    <source>
        <strain evidence="3 4">TE7</strain>
    </source>
</reference>
<dbReference type="PANTHER" id="PTHR22911">
    <property type="entry name" value="ACYL-MALONYL CONDENSING ENZYME-RELATED"/>
    <property type="match status" value="1"/>
</dbReference>
<feature type="transmembrane region" description="Helical" evidence="1">
    <location>
        <begin position="81"/>
        <end position="99"/>
    </location>
</feature>
<feature type="transmembrane region" description="Helical" evidence="1">
    <location>
        <begin position="55"/>
        <end position="75"/>
    </location>
</feature>
<feature type="transmembrane region" description="Helical" evidence="1">
    <location>
        <begin position="164"/>
        <end position="184"/>
    </location>
</feature>
<dbReference type="PANTHER" id="PTHR22911:SF79">
    <property type="entry name" value="MOBA-LIKE NTP TRANSFERASE DOMAIN-CONTAINING PROTEIN"/>
    <property type="match status" value="1"/>
</dbReference>
<dbReference type="InterPro" id="IPR000620">
    <property type="entry name" value="EamA_dom"/>
</dbReference>
<accession>H6QAZ9</accession>
<evidence type="ECO:0000256" key="1">
    <source>
        <dbReference type="SAM" id="Phobius"/>
    </source>
</evidence>
<feature type="transmembrane region" description="Helical" evidence="1">
    <location>
        <begin position="132"/>
        <end position="152"/>
    </location>
</feature>
<protein>
    <submittedName>
        <fullName evidence="3">Permease, DMT superfamily</fullName>
    </submittedName>
</protein>
<evidence type="ECO:0000313" key="4">
    <source>
        <dbReference type="Proteomes" id="UP000009062"/>
    </source>
</evidence>
<name>H6QAZ9_PYROT</name>
<feature type="domain" description="EamA" evidence="2">
    <location>
        <begin position="133"/>
        <end position="267"/>
    </location>
</feature>
<dbReference type="EMBL" id="CP003316">
    <property type="protein sequence ID" value="AFA39922.1"/>
    <property type="molecule type" value="Genomic_DNA"/>
</dbReference>
<dbReference type="HOGENOM" id="CLU_1064041_0_0_2"/>
<dbReference type="SUPFAM" id="SSF103481">
    <property type="entry name" value="Multidrug resistance efflux transporter EmrE"/>
    <property type="match status" value="1"/>
</dbReference>
<dbReference type="GO" id="GO:0016020">
    <property type="term" value="C:membrane"/>
    <property type="evidence" value="ECO:0007669"/>
    <property type="project" value="InterPro"/>
</dbReference>
<dbReference type="STRING" id="698757.Pogu_1895"/>
<gene>
    <name evidence="3" type="ordered locus">Pogu_1895</name>
</gene>
<dbReference type="Proteomes" id="UP000009062">
    <property type="component" value="Chromosome"/>
</dbReference>
<keyword evidence="1" id="KW-0812">Transmembrane</keyword>
<feature type="transmembrane region" description="Helical" evidence="1">
    <location>
        <begin position="196"/>
        <end position="214"/>
    </location>
</feature>
<dbReference type="eggNOG" id="arCOG00271">
    <property type="taxonomic scope" value="Archaea"/>
</dbReference>